<dbReference type="Proteomes" id="UP000306509">
    <property type="component" value="Unassembled WGS sequence"/>
</dbReference>
<proteinExistence type="predicted"/>
<dbReference type="GO" id="GO:0030313">
    <property type="term" value="C:cell envelope"/>
    <property type="evidence" value="ECO:0007669"/>
    <property type="project" value="UniProtKB-SubCell"/>
</dbReference>
<dbReference type="AlphaFoldDB" id="A0A4U8QC77"/>
<evidence type="ECO:0000313" key="3">
    <source>
        <dbReference type="EMBL" id="TLD02700.1"/>
    </source>
</evidence>
<reference evidence="3 4" key="1">
    <citation type="journal article" date="2019" name="Anaerobe">
        <title>Detection of Robinsoniella peoriensis in multiple bone samples of a trauma patient.</title>
        <authorList>
            <person name="Schrottner P."/>
            <person name="Hartwich K."/>
            <person name="Bunk B."/>
            <person name="Schober I."/>
            <person name="Helbig S."/>
            <person name="Rudolph W.W."/>
            <person name="Gunzer F."/>
        </authorList>
    </citation>
    <scope>NUCLEOTIDE SEQUENCE [LARGE SCALE GENOMIC DNA]</scope>
    <source>
        <strain evidence="3 4">DSM 106044</strain>
    </source>
</reference>
<organism evidence="3 4">
    <name type="scientific">Robinsoniella peoriensis</name>
    <dbReference type="NCBI Taxonomy" id="180332"/>
    <lineage>
        <taxon>Bacteria</taxon>
        <taxon>Bacillati</taxon>
        <taxon>Bacillota</taxon>
        <taxon>Clostridia</taxon>
        <taxon>Lachnospirales</taxon>
        <taxon>Lachnospiraceae</taxon>
        <taxon>Robinsoniella</taxon>
    </lineage>
</organism>
<dbReference type="CDD" id="cd06920">
    <property type="entry name" value="NEAT"/>
    <property type="match status" value="1"/>
</dbReference>
<evidence type="ECO:0000256" key="1">
    <source>
        <dbReference type="ARBA" id="ARBA00004196"/>
    </source>
</evidence>
<dbReference type="InterPro" id="IPR037250">
    <property type="entry name" value="NEAT_dom_sf"/>
</dbReference>
<dbReference type="InterPro" id="IPR006635">
    <property type="entry name" value="NEAT_dom"/>
</dbReference>
<dbReference type="RefSeq" id="WP_027293952.1">
    <property type="nucleotide sequence ID" value="NZ_CABMJZ010000075.1"/>
</dbReference>
<dbReference type="STRING" id="180332.GCA_000797495_04514"/>
<keyword evidence="4" id="KW-1185">Reference proteome</keyword>
<sequence>MRTELTPVRVKILLNILKMEKNELSAANIAKKLHISKSTVSRAADSFANEKILYEKELKFTPYGEKQVKRIDHEKEILQNWFISEGGMSFQEAEDQAIHLLLCTADQTRELLIEKLASAANRCALCDVDGFCEKCIDYLLADGEYSIAYTIYKDNSKEHLQVSMANEGFCHPGILRVKDGVGYVYLKSKRLVRPLPTGKGMMSGQVDEVAYLMNHQFQAAVRNNNIWSFPTSCMKFTYNKGEGVLLGSAPLKMKCSSGSMYMPESVAIFTMALVL</sequence>
<evidence type="ECO:0000256" key="2">
    <source>
        <dbReference type="ARBA" id="ARBA00022729"/>
    </source>
</evidence>
<keyword evidence="2" id="KW-0732">Signal</keyword>
<dbReference type="SUPFAM" id="SSF46785">
    <property type="entry name" value="Winged helix' DNA-binding domain"/>
    <property type="match status" value="1"/>
</dbReference>
<evidence type="ECO:0000313" key="4">
    <source>
        <dbReference type="Proteomes" id="UP000306509"/>
    </source>
</evidence>
<dbReference type="Gene3D" id="1.10.10.10">
    <property type="entry name" value="Winged helix-like DNA-binding domain superfamily/Winged helix DNA-binding domain"/>
    <property type="match status" value="1"/>
</dbReference>
<dbReference type="InterPro" id="IPR036388">
    <property type="entry name" value="WH-like_DNA-bd_sf"/>
</dbReference>
<name>A0A4U8QC77_9FIRM</name>
<accession>A0A4U8QC77</accession>
<dbReference type="Gene3D" id="2.60.40.1850">
    <property type="match status" value="1"/>
</dbReference>
<protein>
    <submittedName>
        <fullName evidence="3">Uncharacterized protein</fullName>
    </submittedName>
</protein>
<gene>
    <name evidence="3" type="ORF">DSM106044_00198</name>
</gene>
<dbReference type="InterPro" id="IPR036390">
    <property type="entry name" value="WH_DNA-bd_sf"/>
</dbReference>
<dbReference type="SUPFAM" id="SSF158911">
    <property type="entry name" value="NEAT domain-like"/>
    <property type="match status" value="1"/>
</dbReference>
<comment type="subcellular location">
    <subcellularLocation>
        <location evidence="1">Cell envelope</location>
    </subcellularLocation>
</comment>
<comment type="caution">
    <text evidence="3">The sequence shown here is derived from an EMBL/GenBank/DDBJ whole genome shotgun (WGS) entry which is preliminary data.</text>
</comment>
<dbReference type="EMBL" id="QGQD01000006">
    <property type="protein sequence ID" value="TLD02700.1"/>
    <property type="molecule type" value="Genomic_DNA"/>
</dbReference>